<dbReference type="OrthoDB" id="371673at2157"/>
<protein>
    <submittedName>
        <fullName evidence="1">Uncharacterized protein</fullName>
    </submittedName>
</protein>
<gene>
    <name evidence="1" type="ORF">Pyrde_0844</name>
</gene>
<dbReference type="GeneID" id="60470813"/>
<organism evidence="1 2">
    <name type="scientific">Pyrodictium delaneyi</name>
    <dbReference type="NCBI Taxonomy" id="1273541"/>
    <lineage>
        <taxon>Archaea</taxon>
        <taxon>Thermoproteota</taxon>
        <taxon>Thermoprotei</taxon>
        <taxon>Desulfurococcales</taxon>
        <taxon>Pyrodictiaceae</taxon>
        <taxon>Pyrodictium</taxon>
    </lineage>
</organism>
<name>A0A0P0N3D8_9CREN</name>
<proteinExistence type="predicted"/>
<dbReference type="STRING" id="1273541.Pyrde_0844"/>
<evidence type="ECO:0000313" key="2">
    <source>
        <dbReference type="Proteomes" id="UP000058613"/>
    </source>
</evidence>
<dbReference type="AlphaFoldDB" id="A0A0P0N3D8"/>
<dbReference type="KEGG" id="pdl:Pyrde_0844"/>
<dbReference type="EMBL" id="CP013011">
    <property type="protein sequence ID" value="ALL00894.1"/>
    <property type="molecule type" value="Genomic_DNA"/>
</dbReference>
<dbReference type="RefSeq" id="WP_055408522.1">
    <property type="nucleotide sequence ID" value="NZ_CP013011.1"/>
</dbReference>
<reference evidence="1 2" key="1">
    <citation type="submission" date="2015-10" db="EMBL/GenBank/DDBJ databases">
        <title>Complete genome sequence of hyperthermophilic archaeon Pyrodictium delaneyi Su06.</title>
        <authorList>
            <person name="Jung J.-H."/>
            <person name="Lin J."/>
            <person name="Holden J.F."/>
            <person name="Park C.-S."/>
        </authorList>
    </citation>
    <scope>NUCLEOTIDE SEQUENCE [LARGE SCALE GENOMIC DNA]</scope>
    <source>
        <strain evidence="1 2">Su06</strain>
    </source>
</reference>
<accession>A0A0P0N3D8</accession>
<evidence type="ECO:0000313" key="1">
    <source>
        <dbReference type="EMBL" id="ALL00894.1"/>
    </source>
</evidence>
<dbReference type="Pfam" id="PF20126">
    <property type="entry name" value="TumE"/>
    <property type="match status" value="1"/>
</dbReference>
<sequence>MRRSYRGFRDYANWVAETLKSFTDIIVDYELSVEEATPTEGLVRGRIVFVDGSQLEFLEYVVVSKSDISRLKYRYHYADPDGKLVFRYDNAPHHPEVPSHPHHKHTGDGKVVPAAPPTLRSILEEVLEYIP</sequence>
<dbReference type="Proteomes" id="UP000058613">
    <property type="component" value="Chromosome"/>
</dbReference>
<dbReference type="InterPro" id="IPR045397">
    <property type="entry name" value="TumE-like"/>
</dbReference>